<dbReference type="Proteomes" id="UP000230069">
    <property type="component" value="Unassembled WGS sequence"/>
</dbReference>
<dbReference type="NCBIfam" id="TIGR00756">
    <property type="entry name" value="PPR"/>
    <property type="match status" value="4"/>
</dbReference>
<feature type="repeat" description="PPR" evidence="2">
    <location>
        <begin position="271"/>
        <end position="305"/>
    </location>
</feature>
<dbReference type="PANTHER" id="PTHR47926">
    <property type="entry name" value="PENTATRICOPEPTIDE REPEAT-CONTAINING PROTEIN"/>
    <property type="match status" value="1"/>
</dbReference>
<feature type="repeat" description="PPR" evidence="2">
    <location>
        <begin position="77"/>
        <end position="111"/>
    </location>
</feature>
<dbReference type="STRING" id="218851.A0A2G5D1F1"/>
<evidence type="ECO:0000313" key="3">
    <source>
        <dbReference type="EMBL" id="PIA37342.1"/>
    </source>
</evidence>
<dbReference type="PANTHER" id="PTHR47926:SF471">
    <property type="entry name" value="DYW DOMAIN-CONTAINING PROTEIN"/>
    <property type="match status" value="1"/>
</dbReference>
<dbReference type="GO" id="GO:0099402">
    <property type="term" value="P:plant organ development"/>
    <property type="evidence" value="ECO:0007669"/>
    <property type="project" value="UniProtKB-ARBA"/>
</dbReference>
<dbReference type="InterPro" id="IPR046848">
    <property type="entry name" value="E_motif"/>
</dbReference>
<dbReference type="EMBL" id="KZ305047">
    <property type="protein sequence ID" value="PIA37342.1"/>
    <property type="molecule type" value="Genomic_DNA"/>
</dbReference>
<dbReference type="Pfam" id="PF01535">
    <property type="entry name" value="PPR"/>
    <property type="match status" value="2"/>
</dbReference>
<dbReference type="Pfam" id="PF20431">
    <property type="entry name" value="E_motif"/>
    <property type="match status" value="1"/>
</dbReference>
<sequence length="488" mass="55886">MVIAMNTKRLGESTTLCKFMQIRRRNVGFVANIPNQFSNHALERRYIVEMTKRVSEFSQRGDIVNARQLFDEMPQRDSVTWNIMIRCYIENNRVGEARELFDRMVDRNIVSWNSMIMAYTQERKLHIALKLFFVMPDKDVVSWTSIVSGLCRDSSVMDAYRLFKQMPERNSVSWSSIISGFQQNGFPFETLSLFKEMLLGGVQPTSHCFTSALTASAELAALSVGEQLYCQVVKGGFESNHLVGNSAITMFMKSGSFDNARRVFLGMSLPDLVTWNSMIVGYGQHGHGVEAILTFHQMQKACFWPDDISFLGVLQGCTHCGYVEEAMRYFTSMQIDYGIPPGPEHYVCMVDVLARAGSLKEALDLIHKMPFEPAAIFWRTLLNGCRIWRDFELGEFAADKVLKLEPYSASVCLMVIDMYTFVGRFADVEEIRRQMRERGARKEVAHSWVEVQGRVNVFTTKDETHVESDNIYSTLQLLAYYVAEHVWL</sequence>
<dbReference type="Gene3D" id="1.25.40.10">
    <property type="entry name" value="Tetratricopeptide repeat domain"/>
    <property type="match status" value="4"/>
</dbReference>
<dbReference type="GO" id="GO:0003723">
    <property type="term" value="F:RNA binding"/>
    <property type="evidence" value="ECO:0007669"/>
    <property type="project" value="InterPro"/>
</dbReference>
<keyword evidence="4" id="KW-1185">Reference proteome</keyword>
<dbReference type="OrthoDB" id="746396at2759"/>
<evidence type="ECO:0000256" key="2">
    <source>
        <dbReference type="PROSITE-ProRule" id="PRU00708"/>
    </source>
</evidence>
<dbReference type="Pfam" id="PF13041">
    <property type="entry name" value="PPR_2"/>
    <property type="match status" value="2"/>
</dbReference>
<dbReference type="InterPro" id="IPR002885">
    <property type="entry name" value="PPR_rpt"/>
</dbReference>
<dbReference type="Pfam" id="PF12854">
    <property type="entry name" value="PPR_1"/>
    <property type="match status" value="1"/>
</dbReference>
<dbReference type="InterPro" id="IPR011990">
    <property type="entry name" value="TPR-like_helical_dom_sf"/>
</dbReference>
<dbReference type="InterPro" id="IPR046960">
    <property type="entry name" value="PPR_At4g14850-like_plant"/>
</dbReference>
<feature type="repeat" description="PPR" evidence="2">
    <location>
        <begin position="139"/>
        <end position="169"/>
    </location>
</feature>
<proteinExistence type="predicted"/>
<evidence type="ECO:0000256" key="1">
    <source>
        <dbReference type="ARBA" id="ARBA00022737"/>
    </source>
</evidence>
<dbReference type="PROSITE" id="PS51375">
    <property type="entry name" value="PPR"/>
    <property type="match status" value="4"/>
</dbReference>
<dbReference type="AlphaFoldDB" id="A0A2G5D1F1"/>
<protein>
    <submittedName>
        <fullName evidence="3">Uncharacterized protein</fullName>
    </submittedName>
</protein>
<dbReference type="FunFam" id="1.25.40.10:FF:000158">
    <property type="entry name" value="pentatricopeptide repeat-containing protein At2g33680"/>
    <property type="match status" value="1"/>
</dbReference>
<keyword evidence="1" id="KW-0677">Repeat</keyword>
<feature type="repeat" description="PPR" evidence="2">
    <location>
        <begin position="170"/>
        <end position="204"/>
    </location>
</feature>
<gene>
    <name evidence="3" type="ORF">AQUCO_03000143v1</name>
</gene>
<accession>A0A2G5D1F1</accession>
<evidence type="ECO:0000313" key="4">
    <source>
        <dbReference type="Proteomes" id="UP000230069"/>
    </source>
</evidence>
<dbReference type="GO" id="GO:0009451">
    <property type="term" value="P:RNA modification"/>
    <property type="evidence" value="ECO:0007669"/>
    <property type="project" value="InterPro"/>
</dbReference>
<name>A0A2G5D1F1_AQUCA</name>
<organism evidence="3 4">
    <name type="scientific">Aquilegia coerulea</name>
    <name type="common">Rocky mountain columbine</name>
    <dbReference type="NCBI Taxonomy" id="218851"/>
    <lineage>
        <taxon>Eukaryota</taxon>
        <taxon>Viridiplantae</taxon>
        <taxon>Streptophyta</taxon>
        <taxon>Embryophyta</taxon>
        <taxon>Tracheophyta</taxon>
        <taxon>Spermatophyta</taxon>
        <taxon>Magnoliopsida</taxon>
        <taxon>Ranunculales</taxon>
        <taxon>Ranunculaceae</taxon>
        <taxon>Thalictroideae</taxon>
        <taxon>Aquilegia</taxon>
    </lineage>
</organism>
<reference evidence="3 4" key="1">
    <citation type="submission" date="2017-09" db="EMBL/GenBank/DDBJ databases">
        <title>WGS assembly of Aquilegia coerulea Goldsmith.</title>
        <authorList>
            <person name="Hodges S."/>
            <person name="Kramer E."/>
            <person name="Nordborg M."/>
            <person name="Tomkins J."/>
            <person name="Borevitz J."/>
            <person name="Derieg N."/>
            <person name="Yan J."/>
            <person name="Mihaltcheva S."/>
            <person name="Hayes R.D."/>
            <person name="Rokhsar D."/>
        </authorList>
    </citation>
    <scope>NUCLEOTIDE SEQUENCE [LARGE SCALE GENOMIC DNA]</scope>
    <source>
        <strain evidence="4">cv. Goldsmith</strain>
    </source>
</reference>
<dbReference type="InParanoid" id="A0A2G5D1F1"/>